<evidence type="ECO:0008006" key="3">
    <source>
        <dbReference type="Google" id="ProtNLM"/>
    </source>
</evidence>
<dbReference type="EMBL" id="DF820490">
    <property type="protein sequence ID" value="GAK31034.1"/>
    <property type="molecule type" value="Genomic_DNA"/>
</dbReference>
<gene>
    <name evidence="1" type="ORF">WOSG25_070110</name>
</gene>
<name>A0A069CU51_WEIOS</name>
<evidence type="ECO:0000313" key="1">
    <source>
        <dbReference type="EMBL" id="GAK31034.1"/>
    </source>
</evidence>
<dbReference type="Proteomes" id="UP000030643">
    <property type="component" value="Unassembled WGS sequence"/>
</dbReference>
<reference evidence="2" key="1">
    <citation type="journal article" date="2014" name="Genome Announc.">
        <title>Draft genome sequence of Weissella oryzae SG25T, isolated from fermented rice grains.</title>
        <authorList>
            <person name="Tanizawa Y."/>
            <person name="Fujisawa T."/>
            <person name="Mochizuki T."/>
            <person name="Kaminuma E."/>
            <person name="Suzuki Y."/>
            <person name="Nakamura Y."/>
            <person name="Tohno M."/>
        </authorList>
    </citation>
    <scope>NUCLEOTIDE SEQUENCE [LARGE SCALE GENOMIC DNA]</scope>
    <source>
        <strain evidence="2">DSM 25784 / JCM 18191 / LMG 30913 / SG25</strain>
    </source>
</reference>
<dbReference type="RefSeq" id="WP_045476778.1">
    <property type="nucleotide sequence ID" value="NZ_DF820490.1"/>
</dbReference>
<accession>A0A069CU51</accession>
<dbReference type="eggNOG" id="ENOG5033028">
    <property type="taxonomic scope" value="Bacteria"/>
</dbReference>
<proteinExistence type="predicted"/>
<protein>
    <recommendedName>
        <fullName evidence="3">DNA-directed RNA polymerase beta subunit</fullName>
    </recommendedName>
</protein>
<organism evidence="1 2">
    <name type="scientific">Weissella oryzae (strain DSM 25784 / JCM 18191 / LMG 30913 / SG25)</name>
    <dbReference type="NCBI Taxonomy" id="1329250"/>
    <lineage>
        <taxon>Bacteria</taxon>
        <taxon>Bacillati</taxon>
        <taxon>Bacillota</taxon>
        <taxon>Bacilli</taxon>
        <taxon>Lactobacillales</taxon>
        <taxon>Lactobacillaceae</taxon>
        <taxon>Weissella</taxon>
    </lineage>
</organism>
<dbReference type="STRING" id="1329250.WOSG25_070110"/>
<dbReference type="AlphaFoldDB" id="A0A069CU51"/>
<sequence length="125" mass="14789">MDDEEQFTFERAKYYFEHDYQDRGMVKWQGYYLSDHTEDVSKYSAKRAAQMQQKAMPEMSLEEISKILFEAYAKHRQVRIQERAQTIAGLKPPIIEGLVLGFDEESVYIGDNAVNFERLMWASFK</sequence>
<evidence type="ECO:0000313" key="2">
    <source>
        <dbReference type="Proteomes" id="UP000030643"/>
    </source>
</evidence>
<keyword evidence="2" id="KW-1185">Reference proteome</keyword>